<dbReference type="Proteomes" id="UP000500870">
    <property type="component" value="Chromosome 1"/>
</dbReference>
<evidence type="ECO:0000313" key="3">
    <source>
        <dbReference type="EMBL" id="QIX20610.1"/>
    </source>
</evidence>
<comment type="similarity">
    <text evidence="1">Belongs to the N-acetylmuramoyl-L-alanine amidase 2 family.</text>
</comment>
<dbReference type="Pfam" id="PF01476">
    <property type="entry name" value="LysM"/>
    <property type="match status" value="1"/>
</dbReference>
<feature type="domain" description="LysM" evidence="2">
    <location>
        <begin position="164"/>
        <end position="209"/>
    </location>
</feature>
<dbReference type="Pfam" id="PF01510">
    <property type="entry name" value="Amidase_2"/>
    <property type="match status" value="1"/>
</dbReference>
<evidence type="ECO:0000256" key="1">
    <source>
        <dbReference type="ARBA" id="ARBA00007553"/>
    </source>
</evidence>
<dbReference type="SUPFAM" id="SSF55846">
    <property type="entry name" value="N-acetylmuramoyl-L-alanine amidase-like"/>
    <property type="match status" value="1"/>
</dbReference>
<dbReference type="GO" id="GO:0009253">
    <property type="term" value="P:peptidoglycan catabolic process"/>
    <property type="evidence" value="ECO:0007669"/>
    <property type="project" value="InterPro"/>
</dbReference>
<dbReference type="InterPro" id="IPR006619">
    <property type="entry name" value="PGRP_domain_met/bac"/>
</dbReference>
<dbReference type="RefSeq" id="WP_136882678.1">
    <property type="nucleotide sequence ID" value="NZ_CP050898.1"/>
</dbReference>
<dbReference type="PROSITE" id="PS51782">
    <property type="entry name" value="LYSM"/>
    <property type="match status" value="1"/>
</dbReference>
<reference evidence="3 4" key="1">
    <citation type="submission" date="2020-04" db="EMBL/GenBank/DDBJ databases">
        <title>FDA dAtabase for Regulatory Grade micrObial Sequences (FDA-ARGOS): Supporting development and validation of Infectious Disease Dx tests.</title>
        <authorList>
            <person name="Sciortino C."/>
            <person name="Tallon L."/>
            <person name="Sadzewicz L."/>
            <person name="Vavikolanu K."/>
            <person name="Mehta A."/>
            <person name="Aluvathingal J."/>
            <person name="Nadendla S."/>
            <person name="Nandy P."/>
            <person name="Geyer C."/>
            <person name="Yan Y."/>
            <person name="Sichtig H."/>
        </authorList>
    </citation>
    <scope>NUCLEOTIDE SEQUENCE [LARGE SCALE GENOMIC DNA]</scope>
    <source>
        <strain evidence="3 4">FDAARGOS_633</strain>
    </source>
</reference>
<sequence length="211" mass="23179">MSSMFTLRKQTNYLVVHCSATTSTMNIGAKEIRQWHREKGWIDIGYHFVIRRDGTVEIGRPENTVGAHVENHNSNSIGICLVGGIDAKGKSENNFTPAQFAALAAKLRELKAKYPGVTVQGHRDFAGVKKDCPSFDTRKWISETGVFAETAPPIKLDNDGLIIRAVEVTSANPTLFSLAKRFGYTAAELQKADPLVDPTQLKVGQLIRLPG</sequence>
<dbReference type="PANTHER" id="PTHR11022">
    <property type="entry name" value="PEPTIDOGLYCAN RECOGNITION PROTEIN"/>
    <property type="match status" value="1"/>
</dbReference>
<name>A0A6H0ZLG1_9HYPH</name>
<dbReference type="PANTHER" id="PTHR11022:SF41">
    <property type="entry name" value="PEPTIDOGLYCAN-RECOGNITION PROTEIN LC-RELATED"/>
    <property type="match status" value="1"/>
</dbReference>
<organism evidence="3 4">
    <name type="scientific">Agrobacterium pusense</name>
    <dbReference type="NCBI Taxonomy" id="648995"/>
    <lineage>
        <taxon>Bacteria</taxon>
        <taxon>Pseudomonadati</taxon>
        <taxon>Pseudomonadota</taxon>
        <taxon>Alphaproteobacteria</taxon>
        <taxon>Hyphomicrobiales</taxon>
        <taxon>Rhizobiaceae</taxon>
        <taxon>Rhizobium/Agrobacterium group</taxon>
        <taxon>Agrobacterium</taxon>
    </lineage>
</organism>
<dbReference type="InterPro" id="IPR015510">
    <property type="entry name" value="PGRP"/>
</dbReference>
<dbReference type="AlphaFoldDB" id="A0A6H0ZLG1"/>
<dbReference type="GO" id="GO:0008270">
    <property type="term" value="F:zinc ion binding"/>
    <property type="evidence" value="ECO:0007669"/>
    <property type="project" value="InterPro"/>
</dbReference>
<dbReference type="SUPFAM" id="SSF54106">
    <property type="entry name" value="LysM domain"/>
    <property type="match status" value="1"/>
</dbReference>
<evidence type="ECO:0000259" key="2">
    <source>
        <dbReference type="PROSITE" id="PS51782"/>
    </source>
</evidence>
<dbReference type="CDD" id="cd06583">
    <property type="entry name" value="PGRP"/>
    <property type="match status" value="1"/>
</dbReference>
<dbReference type="InterPro" id="IPR036505">
    <property type="entry name" value="Amidase/PGRP_sf"/>
</dbReference>
<dbReference type="GO" id="GO:0008745">
    <property type="term" value="F:N-acetylmuramoyl-L-alanine amidase activity"/>
    <property type="evidence" value="ECO:0007669"/>
    <property type="project" value="InterPro"/>
</dbReference>
<dbReference type="Gene3D" id="3.40.80.10">
    <property type="entry name" value="Peptidoglycan recognition protein-like"/>
    <property type="match status" value="1"/>
</dbReference>
<gene>
    <name evidence="3" type="ORF">FOB41_05395</name>
</gene>
<dbReference type="InterPro" id="IPR002502">
    <property type="entry name" value="Amidase_domain"/>
</dbReference>
<dbReference type="EMBL" id="CP050898">
    <property type="protein sequence ID" value="QIX20610.1"/>
    <property type="molecule type" value="Genomic_DNA"/>
</dbReference>
<dbReference type="SMART" id="SM00644">
    <property type="entry name" value="Ami_2"/>
    <property type="match status" value="1"/>
</dbReference>
<dbReference type="InterPro" id="IPR036779">
    <property type="entry name" value="LysM_dom_sf"/>
</dbReference>
<dbReference type="SMART" id="SM00701">
    <property type="entry name" value="PGRP"/>
    <property type="match status" value="1"/>
</dbReference>
<dbReference type="InterPro" id="IPR018392">
    <property type="entry name" value="LysM"/>
</dbReference>
<evidence type="ECO:0000313" key="4">
    <source>
        <dbReference type="Proteomes" id="UP000500870"/>
    </source>
</evidence>
<proteinExistence type="inferred from homology"/>
<dbReference type="Gene3D" id="3.10.350.10">
    <property type="entry name" value="LysM domain"/>
    <property type="match status" value="1"/>
</dbReference>
<accession>A0A6H0ZLG1</accession>
<protein>
    <submittedName>
        <fullName evidence="3">LysM peptidoglycan-binding domain-containing protein</fullName>
    </submittedName>
</protein>